<keyword evidence="1" id="KW-0472">Membrane</keyword>
<evidence type="ECO:0000313" key="3">
    <source>
        <dbReference type="Proteomes" id="UP000291116"/>
    </source>
</evidence>
<accession>A0A448ZCE1</accession>
<dbReference type="OrthoDB" id="44123at2759"/>
<dbReference type="AlphaFoldDB" id="A0A448ZCE1"/>
<name>A0A448ZCE1_9STRA</name>
<feature type="transmembrane region" description="Helical" evidence="1">
    <location>
        <begin position="197"/>
        <end position="215"/>
    </location>
</feature>
<protein>
    <submittedName>
        <fullName evidence="2">Uncharacterized protein</fullName>
    </submittedName>
</protein>
<keyword evidence="3" id="KW-1185">Reference proteome</keyword>
<keyword evidence="1" id="KW-0812">Transmembrane</keyword>
<sequence>MFSFVATTHLDDLEDEVLDEAVEETPLLPKLEIESIGYLMSVDDEFERENIDNRLSGLSDCASDISAEDTSDCKFHLGDDRVSIQNVHVSPRRTPSYENFGVVYNQVPTQIRDNRKLVVDLNLLEAERGRLYLAEQSFFNGKNPPKYAITIRPSLYMHIMNDINSSFTSPCGLYFCCHGGDGAHTGVSTDDFVHIQLAWVIVIFVLALLLIVEFTSS</sequence>
<proteinExistence type="predicted"/>
<gene>
    <name evidence="2" type="ORF">PSNMU_V1.4_AUG-EV-PASAV3_0063810</name>
</gene>
<evidence type="ECO:0000313" key="2">
    <source>
        <dbReference type="EMBL" id="VEU39654.1"/>
    </source>
</evidence>
<reference evidence="2 3" key="1">
    <citation type="submission" date="2019-01" db="EMBL/GenBank/DDBJ databases">
        <authorList>
            <person name="Ferrante I. M."/>
        </authorList>
    </citation>
    <scope>NUCLEOTIDE SEQUENCE [LARGE SCALE GENOMIC DNA]</scope>
    <source>
        <strain evidence="2 3">B856</strain>
    </source>
</reference>
<dbReference type="EMBL" id="CAACVS010000226">
    <property type="protein sequence ID" value="VEU39654.1"/>
    <property type="molecule type" value="Genomic_DNA"/>
</dbReference>
<dbReference type="Proteomes" id="UP000291116">
    <property type="component" value="Unassembled WGS sequence"/>
</dbReference>
<keyword evidence="1" id="KW-1133">Transmembrane helix</keyword>
<evidence type="ECO:0000256" key="1">
    <source>
        <dbReference type="SAM" id="Phobius"/>
    </source>
</evidence>
<organism evidence="2 3">
    <name type="scientific">Pseudo-nitzschia multistriata</name>
    <dbReference type="NCBI Taxonomy" id="183589"/>
    <lineage>
        <taxon>Eukaryota</taxon>
        <taxon>Sar</taxon>
        <taxon>Stramenopiles</taxon>
        <taxon>Ochrophyta</taxon>
        <taxon>Bacillariophyta</taxon>
        <taxon>Bacillariophyceae</taxon>
        <taxon>Bacillariophycidae</taxon>
        <taxon>Bacillariales</taxon>
        <taxon>Bacillariaceae</taxon>
        <taxon>Pseudo-nitzschia</taxon>
    </lineage>
</organism>